<dbReference type="PANTHER" id="PTHR44845:SF7">
    <property type="entry name" value="PLIPASTATIN SYNTHASE SUBUNIT D"/>
    <property type="match status" value="1"/>
</dbReference>
<dbReference type="SUPFAM" id="SSF51735">
    <property type="entry name" value="NAD(P)-binding Rossmann-fold domains"/>
    <property type="match status" value="1"/>
</dbReference>
<dbReference type="InterPro" id="IPR010071">
    <property type="entry name" value="AA_adenyl_dom"/>
</dbReference>
<dbReference type="InterPro" id="IPR020459">
    <property type="entry name" value="AMP-binding"/>
</dbReference>
<dbReference type="RefSeq" id="WP_087617252.1">
    <property type="nucleotide sequence ID" value="NZ_JAFBEY010000001.1"/>
</dbReference>
<dbReference type="InterPro" id="IPR036291">
    <property type="entry name" value="NAD(P)-bd_dom_sf"/>
</dbReference>
<keyword evidence="2" id="KW-0596">Phosphopantetheine</keyword>
<dbReference type="PROSITE" id="PS00455">
    <property type="entry name" value="AMP_BINDING"/>
    <property type="match status" value="1"/>
</dbReference>
<evidence type="ECO:0000313" key="5">
    <source>
        <dbReference type="EMBL" id="OUZ39038.1"/>
    </source>
</evidence>
<proteinExistence type="inferred from homology"/>
<dbReference type="Gene3D" id="3.40.50.12780">
    <property type="entry name" value="N-terminal domain of ligase-like"/>
    <property type="match status" value="1"/>
</dbReference>
<dbReference type="NCBIfam" id="TIGR01733">
    <property type="entry name" value="AA-adenyl-dom"/>
    <property type="match status" value="1"/>
</dbReference>
<dbReference type="SUPFAM" id="SSF56801">
    <property type="entry name" value="Acetyl-CoA synthetase-like"/>
    <property type="match status" value="1"/>
</dbReference>
<evidence type="ECO:0000259" key="4">
    <source>
        <dbReference type="PROSITE" id="PS50075"/>
    </source>
</evidence>
<dbReference type="InterPro" id="IPR000873">
    <property type="entry name" value="AMP-dep_synth/lig_dom"/>
</dbReference>
<accession>A0ABX3ZH34</accession>
<dbReference type="InterPro" id="IPR013120">
    <property type="entry name" value="FAR_NAD-bd"/>
</dbReference>
<reference evidence="5 6" key="1">
    <citation type="journal article" date="2017" name="Int. J. Syst. Evol. Microbiol.">
        <title>Solibacillus kalamii sp. nov., isolated from a high-efficiency particulate arrestance filter system used in the International Space Station.</title>
        <authorList>
            <person name="Checinska Sielaff A."/>
            <person name="Kumar R.M."/>
            <person name="Pal D."/>
            <person name="Mayilraj S."/>
            <person name="Venkateswaran K."/>
        </authorList>
    </citation>
    <scope>NUCLEOTIDE SEQUENCE [LARGE SCALE GENOMIC DNA]</scope>
    <source>
        <strain evidence="5 6">ISSFR-015</strain>
    </source>
</reference>
<evidence type="ECO:0000256" key="3">
    <source>
        <dbReference type="ARBA" id="ARBA00022553"/>
    </source>
</evidence>
<keyword evidence="6" id="KW-1185">Reference proteome</keyword>
<dbReference type="InterPro" id="IPR009081">
    <property type="entry name" value="PP-bd_ACP"/>
</dbReference>
<dbReference type="PRINTS" id="PR00154">
    <property type="entry name" value="AMPBINDING"/>
</dbReference>
<dbReference type="Pfam" id="PF07993">
    <property type="entry name" value="NAD_binding_4"/>
    <property type="match status" value="1"/>
</dbReference>
<dbReference type="EMBL" id="NHNT01000005">
    <property type="protein sequence ID" value="OUZ39038.1"/>
    <property type="molecule type" value="Genomic_DNA"/>
</dbReference>
<dbReference type="Pfam" id="PF00501">
    <property type="entry name" value="AMP-binding"/>
    <property type="match status" value="1"/>
</dbReference>
<sequence>MNTILKEFKSVVARFSDSAAIKEGQKTITYKELNEESNKIANHLKENGLQKGEFVSIYLKRSMETVISILGIIKAGGVYVPLDPTHPVERNKYIINDTKSSNIITSENLLNSIQGMVTENTNFLLMENLKNLENVNIEFTDDDIDDLAYVIYTSGTTGNPKGTLIRQRGVINLMDFMLKEWSITNEDIIMQFATYSFDASILDTFASLYSGATLYLIDDAERMSEEGFLSVIQRENISIIPAIPTVFFNRIVNYVNERNLDIFKGVKIVGVAGELLTGDLARKFKSSIGEQIRFFNLYGPTETTAIVTCYEVPNNLSESVFSVPIGDDLPGTKLYVVSEEGKVCETDEVGELWIASEGISLGYLNNKEKTEEAFIKNPFDENIYGGMLYKSGDLVKRLADGNIEFVSRKDTQVKIRGHRIEIAEIETRMNEIEGINDAVVVVEVVDGEKTLKGFFTSDEELSFNSIVENLKVTLPSYMIPSKLKQIKDIPFAPTGKADRKKLEQLEADPVVLLKTGEIVEPRNEIEADILAAWKAVLELENIGVTDDLFDIGGHSLKIIAILSKLKAKYSTISIKDFFDLKTVENLAAKVQADAKLGAREFKKEFTQLTEYPKMAVTERLPEVETVLVTGATGFLGSHIADKLVQEGKRVILLVRGEDAVKRVSDTVKYFFNKEVSSNILVLKGDLTEKYLGLKEEEFKDLATRIDAIIHSAADVRHFGDREHFEKINVQGTQNIFELVNVNPAIVFHHISTVGVVEDLLAEGKWGLLEGTTEMPEGLSVESVYTDTKMIAEKWILDKAKENKQVFVYRMGNLVGRYSDGKFQSNIDANAFYRMLKLMILGKKAPQVLWKVDFTPIDFASEVVVNSVLKTDNSQRVYHVSHPNPITFEELIAVLNELDFDITMIEQEEYNAYILSDEMSEEVKNLAVAQLDGDGANDSNAVYDSNNTMQVLELTNIPVLNKEYIGKLINHAIAVGFIKEAVLA</sequence>
<keyword evidence="3" id="KW-0597">Phosphoprotein</keyword>
<dbReference type="Gene3D" id="1.10.1200.10">
    <property type="entry name" value="ACP-like"/>
    <property type="match status" value="1"/>
</dbReference>
<dbReference type="InterPro" id="IPR020845">
    <property type="entry name" value="AMP-binding_CS"/>
</dbReference>
<dbReference type="Proteomes" id="UP000196594">
    <property type="component" value="Unassembled WGS sequence"/>
</dbReference>
<dbReference type="InterPro" id="IPR006162">
    <property type="entry name" value="Ppantetheine_attach_site"/>
</dbReference>
<dbReference type="SUPFAM" id="SSF47336">
    <property type="entry name" value="ACP-like"/>
    <property type="match status" value="1"/>
</dbReference>
<dbReference type="PROSITE" id="PS50075">
    <property type="entry name" value="CARRIER"/>
    <property type="match status" value="1"/>
</dbReference>
<dbReference type="Gene3D" id="3.30.300.30">
    <property type="match status" value="1"/>
</dbReference>
<dbReference type="InterPro" id="IPR036736">
    <property type="entry name" value="ACP-like_sf"/>
</dbReference>
<organism evidence="5 6">
    <name type="scientific">Solibacillus kalamii</name>
    <dbReference type="NCBI Taxonomy" id="1748298"/>
    <lineage>
        <taxon>Bacteria</taxon>
        <taxon>Bacillati</taxon>
        <taxon>Bacillota</taxon>
        <taxon>Bacilli</taxon>
        <taxon>Bacillales</taxon>
        <taxon>Caryophanaceae</taxon>
        <taxon>Solibacillus</taxon>
    </lineage>
</organism>
<dbReference type="CDD" id="cd05930">
    <property type="entry name" value="A_NRPS"/>
    <property type="match status" value="1"/>
</dbReference>
<dbReference type="Gene3D" id="3.40.50.720">
    <property type="entry name" value="NAD(P)-binding Rossmann-like Domain"/>
    <property type="match status" value="1"/>
</dbReference>
<name>A0ABX3ZH34_9BACL</name>
<evidence type="ECO:0000256" key="1">
    <source>
        <dbReference type="ARBA" id="ARBA00006432"/>
    </source>
</evidence>
<gene>
    <name evidence="5" type="ORF">CBM15_09225</name>
</gene>
<dbReference type="Pfam" id="PF00550">
    <property type="entry name" value="PP-binding"/>
    <property type="match status" value="1"/>
</dbReference>
<feature type="domain" description="Carrier" evidence="4">
    <location>
        <begin position="520"/>
        <end position="594"/>
    </location>
</feature>
<protein>
    <submittedName>
        <fullName evidence="5">Thioester reductase</fullName>
    </submittedName>
</protein>
<evidence type="ECO:0000313" key="6">
    <source>
        <dbReference type="Proteomes" id="UP000196594"/>
    </source>
</evidence>
<dbReference type="PANTHER" id="PTHR44845">
    <property type="entry name" value="CARRIER DOMAIN-CONTAINING PROTEIN"/>
    <property type="match status" value="1"/>
</dbReference>
<dbReference type="InterPro" id="IPR045851">
    <property type="entry name" value="AMP-bd_C_sf"/>
</dbReference>
<dbReference type="InterPro" id="IPR042099">
    <property type="entry name" value="ANL_N_sf"/>
</dbReference>
<comment type="caution">
    <text evidence="5">The sequence shown here is derived from an EMBL/GenBank/DDBJ whole genome shotgun (WGS) entry which is preliminary data.</text>
</comment>
<comment type="similarity">
    <text evidence="1">Belongs to the ATP-dependent AMP-binding enzyme family.</text>
</comment>
<evidence type="ECO:0000256" key="2">
    <source>
        <dbReference type="ARBA" id="ARBA00022450"/>
    </source>
</evidence>
<dbReference type="PROSITE" id="PS00012">
    <property type="entry name" value="PHOSPHOPANTETHEINE"/>
    <property type="match status" value="1"/>
</dbReference>